<feature type="modified residue" description="4-aspartylphosphate" evidence="2">
    <location>
        <position position="54"/>
    </location>
</feature>
<evidence type="ECO:0000256" key="1">
    <source>
        <dbReference type="ARBA" id="ARBA00022553"/>
    </source>
</evidence>
<dbReference type="PIRSF" id="PIRSF036382">
    <property type="entry name" value="RR_antiterm"/>
    <property type="match status" value="1"/>
</dbReference>
<dbReference type="InterPro" id="IPR001789">
    <property type="entry name" value="Sig_transdc_resp-reg_receiver"/>
</dbReference>
<organism evidence="5 6">
    <name type="scientific">Ferrimicrobium acidiphilum</name>
    <dbReference type="NCBI Taxonomy" id="121039"/>
    <lineage>
        <taxon>Bacteria</taxon>
        <taxon>Bacillati</taxon>
        <taxon>Actinomycetota</taxon>
        <taxon>Acidimicrobiia</taxon>
        <taxon>Acidimicrobiales</taxon>
        <taxon>Acidimicrobiaceae</taxon>
        <taxon>Ferrimicrobium</taxon>
    </lineage>
</organism>
<keyword evidence="1 2" id="KW-0597">Phosphoprotein</keyword>
<dbReference type="PANTHER" id="PTHR44591">
    <property type="entry name" value="STRESS RESPONSE REGULATOR PROTEIN 1"/>
    <property type="match status" value="1"/>
</dbReference>
<dbReference type="Proteomes" id="UP001560267">
    <property type="component" value="Unassembled WGS sequence"/>
</dbReference>
<dbReference type="InterPro" id="IPR036388">
    <property type="entry name" value="WH-like_DNA-bd_sf"/>
</dbReference>
<dbReference type="InterPro" id="IPR005561">
    <property type="entry name" value="ANTAR"/>
</dbReference>
<feature type="domain" description="Response regulatory" evidence="3">
    <location>
        <begin position="4"/>
        <end position="118"/>
    </location>
</feature>
<evidence type="ECO:0000313" key="6">
    <source>
        <dbReference type="Proteomes" id="UP001560267"/>
    </source>
</evidence>
<dbReference type="PANTHER" id="PTHR44591:SF3">
    <property type="entry name" value="RESPONSE REGULATORY DOMAIN-CONTAINING PROTEIN"/>
    <property type="match status" value="1"/>
</dbReference>
<evidence type="ECO:0000259" key="3">
    <source>
        <dbReference type="PROSITE" id="PS50110"/>
    </source>
</evidence>
<dbReference type="EMBL" id="JBFSHR010000008">
    <property type="protein sequence ID" value="MEX6428925.1"/>
    <property type="molecule type" value="Genomic_DNA"/>
</dbReference>
<dbReference type="Gene3D" id="1.10.10.10">
    <property type="entry name" value="Winged helix-like DNA-binding domain superfamily/Winged helix DNA-binding domain"/>
    <property type="match status" value="1"/>
</dbReference>
<dbReference type="PROSITE" id="PS50110">
    <property type="entry name" value="RESPONSE_REGULATORY"/>
    <property type="match status" value="1"/>
</dbReference>
<comment type="caution">
    <text evidence="5">The sequence shown here is derived from an EMBL/GenBank/DDBJ whole genome shotgun (WGS) entry which is preliminary data.</text>
</comment>
<dbReference type="Pfam" id="PF03861">
    <property type="entry name" value="ANTAR"/>
    <property type="match status" value="1"/>
</dbReference>
<proteinExistence type="predicted"/>
<keyword evidence="6" id="KW-1185">Reference proteome</keyword>
<evidence type="ECO:0000259" key="4">
    <source>
        <dbReference type="PROSITE" id="PS50921"/>
    </source>
</evidence>
<name>A0ABV3Y093_9ACTN</name>
<dbReference type="RefSeq" id="WP_298403920.1">
    <property type="nucleotide sequence ID" value="NZ_JBFSHR010000008.1"/>
</dbReference>
<dbReference type="SMART" id="SM00448">
    <property type="entry name" value="REC"/>
    <property type="match status" value="1"/>
</dbReference>
<reference evidence="5 6" key="1">
    <citation type="submission" date="2024-07" db="EMBL/GenBank/DDBJ databases">
        <title>Draft Genome Sequence of Ferrimicrobium acidiphilum Strain YE2023, Isolated from a Pulp of Bioleach Reactor.</title>
        <authorList>
            <person name="Elkina Y.A."/>
            <person name="Bulaeva A.G."/>
            <person name="Beletsky A.V."/>
            <person name="Mardanov A.V."/>
        </authorList>
    </citation>
    <scope>NUCLEOTIDE SEQUENCE [LARGE SCALE GENOMIC DNA]</scope>
    <source>
        <strain evidence="5 6">YE2023</strain>
    </source>
</reference>
<sequence length="200" mass="22309">MAQRIIIAEDEAIIRRDLKEMLIAEGYDVIADLGRGDEALEAVRTMRPAAAVLDVKMPGMDGLSVAEAINAEQLCAVIVLTAFSQRSLVEQAREAGVMAYLVKPFQASDLVPAIELALARFDEKLMIEGELGRIHDEHRKLEEKLETRVILDRAKARLMDEYQLSESDAFRFLQKTAMDTRAKVKDVAERVIDGNLKPGE</sequence>
<gene>
    <name evidence="5" type="ORF">AB6A68_03625</name>
</gene>
<dbReference type="Gene3D" id="3.40.50.2300">
    <property type="match status" value="1"/>
</dbReference>
<evidence type="ECO:0000313" key="5">
    <source>
        <dbReference type="EMBL" id="MEX6428925.1"/>
    </source>
</evidence>
<dbReference type="InterPro" id="IPR050595">
    <property type="entry name" value="Bact_response_regulator"/>
</dbReference>
<dbReference type="SUPFAM" id="SSF52172">
    <property type="entry name" value="CheY-like"/>
    <property type="match status" value="1"/>
</dbReference>
<dbReference type="SMART" id="SM01012">
    <property type="entry name" value="ANTAR"/>
    <property type="match status" value="1"/>
</dbReference>
<dbReference type="InterPro" id="IPR008327">
    <property type="entry name" value="Sig_transdc_resp-reg_antiterm"/>
</dbReference>
<dbReference type="InterPro" id="IPR011006">
    <property type="entry name" value="CheY-like_superfamily"/>
</dbReference>
<protein>
    <submittedName>
        <fullName evidence="5">Response regulator</fullName>
    </submittedName>
</protein>
<dbReference type="Pfam" id="PF00072">
    <property type="entry name" value="Response_reg"/>
    <property type="match status" value="1"/>
</dbReference>
<evidence type="ECO:0000256" key="2">
    <source>
        <dbReference type="PROSITE-ProRule" id="PRU00169"/>
    </source>
</evidence>
<accession>A0ABV3Y093</accession>
<dbReference type="PROSITE" id="PS50921">
    <property type="entry name" value="ANTAR"/>
    <property type="match status" value="1"/>
</dbReference>
<feature type="domain" description="ANTAR" evidence="4">
    <location>
        <begin position="131"/>
        <end position="192"/>
    </location>
</feature>